<dbReference type="AlphaFoldDB" id="A0A8H7B000"/>
<dbReference type="GeneID" id="62205664"/>
<sequence>MASTLSLSRMSSGLFLLGASEQGIALFLLLHFAHPFDTTFNDTNLRPTPTTLYSPPAFAHPPNFSSPSPSLNATSPKPSLLRPSHICSLPWIDPLLNTGTLRVKRRSLAERKAARTEKATGRLGKLCSQPRRNRACMALRWDPAGFAAQL</sequence>
<evidence type="ECO:0000313" key="3">
    <source>
        <dbReference type="Proteomes" id="UP000596902"/>
    </source>
</evidence>
<accession>A0A8H7B000</accession>
<dbReference type="EMBL" id="JAAABM010000010">
    <property type="protein sequence ID" value="KAF7674679.1"/>
    <property type="molecule type" value="Genomic_DNA"/>
</dbReference>
<evidence type="ECO:0000313" key="2">
    <source>
        <dbReference type="EMBL" id="KAF7674679.1"/>
    </source>
</evidence>
<dbReference type="Proteomes" id="UP000596902">
    <property type="component" value="Unassembled WGS sequence"/>
</dbReference>
<reference evidence="2" key="2">
    <citation type="submission" date="2020-08" db="EMBL/GenBank/DDBJ databases">
        <title>Draft Genome Sequence of Cumin Blight Pathogen Alternaria burnsii.</title>
        <authorList>
            <person name="Feng Z."/>
        </authorList>
    </citation>
    <scope>NUCLEOTIDE SEQUENCE</scope>
    <source>
        <strain evidence="2">CBS107.38</strain>
    </source>
</reference>
<feature type="compositionally biased region" description="Low complexity" evidence="1">
    <location>
        <begin position="57"/>
        <end position="70"/>
    </location>
</feature>
<keyword evidence="3" id="KW-1185">Reference proteome</keyword>
<reference evidence="2" key="1">
    <citation type="submission" date="2020-01" db="EMBL/GenBank/DDBJ databases">
        <authorList>
            <person name="Feng Z.H.Z."/>
        </authorList>
    </citation>
    <scope>NUCLEOTIDE SEQUENCE</scope>
    <source>
        <strain evidence="2">CBS107.38</strain>
    </source>
</reference>
<feature type="region of interest" description="Disordered" evidence="1">
    <location>
        <begin position="57"/>
        <end position="77"/>
    </location>
</feature>
<protein>
    <submittedName>
        <fullName evidence="2">Uncharacterized protein</fullName>
    </submittedName>
</protein>
<proteinExistence type="predicted"/>
<evidence type="ECO:0000256" key="1">
    <source>
        <dbReference type="SAM" id="MobiDB-lite"/>
    </source>
</evidence>
<comment type="caution">
    <text evidence="2">The sequence shown here is derived from an EMBL/GenBank/DDBJ whole genome shotgun (WGS) entry which is preliminary data.</text>
</comment>
<name>A0A8H7B000_9PLEO</name>
<gene>
    <name evidence="2" type="ORF">GT037_007439</name>
</gene>
<organism evidence="2 3">
    <name type="scientific">Alternaria burnsii</name>
    <dbReference type="NCBI Taxonomy" id="1187904"/>
    <lineage>
        <taxon>Eukaryota</taxon>
        <taxon>Fungi</taxon>
        <taxon>Dikarya</taxon>
        <taxon>Ascomycota</taxon>
        <taxon>Pezizomycotina</taxon>
        <taxon>Dothideomycetes</taxon>
        <taxon>Pleosporomycetidae</taxon>
        <taxon>Pleosporales</taxon>
        <taxon>Pleosporineae</taxon>
        <taxon>Pleosporaceae</taxon>
        <taxon>Alternaria</taxon>
        <taxon>Alternaria sect. Alternaria</taxon>
    </lineage>
</organism>
<dbReference type="RefSeq" id="XP_038784974.1">
    <property type="nucleotide sequence ID" value="XM_038932486.1"/>
</dbReference>